<dbReference type="InterPro" id="IPR001599">
    <property type="entry name" value="Macroglobln_a2"/>
</dbReference>
<dbReference type="PIRSF" id="PIRSF038980">
    <property type="entry name" value="A2M_bac"/>
    <property type="match status" value="1"/>
</dbReference>
<dbReference type="Pfam" id="PF07703">
    <property type="entry name" value="A2M_BRD"/>
    <property type="match status" value="1"/>
</dbReference>
<dbReference type="Pfam" id="PF17962">
    <property type="entry name" value="bMG6"/>
    <property type="match status" value="1"/>
</dbReference>
<feature type="chain" id="PRO_5031165645" description="Alpha-2-macroglobulin" evidence="3">
    <location>
        <begin position="28"/>
        <end position="1640"/>
    </location>
</feature>
<organism evidence="6 7">
    <name type="scientific">Desulfosalsimonas propionicica</name>
    <dbReference type="NCBI Taxonomy" id="332175"/>
    <lineage>
        <taxon>Bacteria</taxon>
        <taxon>Pseudomonadati</taxon>
        <taxon>Thermodesulfobacteriota</taxon>
        <taxon>Desulfobacteria</taxon>
        <taxon>Desulfobacterales</taxon>
        <taxon>Desulfosalsimonadaceae</taxon>
        <taxon>Desulfosalsimonas</taxon>
    </lineage>
</organism>
<dbReference type="InterPro" id="IPR026284">
    <property type="entry name" value="A2MG_proteobact"/>
</dbReference>
<dbReference type="CDD" id="cd02891">
    <property type="entry name" value="A2M_like"/>
    <property type="match status" value="1"/>
</dbReference>
<feature type="domain" description="Alpha-2-macroglobulin bait region" evidence="4">
    <location>
        <begin position="740"/>
        <end position="887"/>
    </location>
</feature>
<evidence type="ECO:0000256" key="1">
    <source>
        <dbReference type="ARBA" id="ARBA00010556"/>
    </source>
</evidence>
<dbReference type="Gene3D" id="2.60.40.10">
    <property type="entry name" value="Immunoglobulins"/>
    <property type="match status" value="1"/>
</dbReference>
<evidence type="ECO:0000256" key="3">
    <source>
        <dbReference type="SAM" id="SignalP"/>
    </source>
</evidence>
<dbReference type="PANTHER" id="PTHR40094:SF1">
    <property type="entry name" value="UBIQUITIN DOMAIN-CONTAINING PROTEIN"/>
    <property type="match status" value="1"/>
</dbReference>
<evidence type="ECO:0000259" key="5">
    <source>
        <dbReference type="SMART" id="SM01360"/>
    </source>
</evidence>
<dbReference type="SMART" id="SM01359">
    <property type="entry name" value="A2M_N_2"/>
    <property type="match status" value="1"/>
</dbReference>
<dbReference type="InterPro" id="IPR041246">
    <property type="entry name" value="Bact_MG10"/>
</dbReference>
<dbReference type="InterPro" id="IPR011625">
    <property type="entry name" value="A2M_N_BRD"/>
</dbReference>
<comment type="caution">
    <text evidence="6">The sequence shown here is derived from an EMBL/GenBank/DDBJ whole genome shotgun (WGS) entry which is preliminary data.</text>
</comment>
<keyword evidence="7" id="KW-1185">Reference proteome</keyword>
<evidence type="ECO:0000313" key="7">
    <source>
        <dbReference type="Proteomes" id="UP000525298"/>
    </source>
</evidence>
<dbReference type="Pfam" id="PF17973">
    <property type="entry name" value="bMG10"/>
    <property type="match status" value="1"/>
</dbReference>
<dbReference type="InterPro" id="IPR041462">
    <property type="entry name" value="Bact_A2M_MG6"/>
</dbReference>
<dbReference type="RefSeq" id="WP_181549740.1">
    <property type="nucleotide sequence ID" value="NZ_JACDUS010000001.1"/>
</dbReference>
<dbReference type="InterPro" id="IPR047565">
    <property type="entry name" value="Alpha-macroglob_thiol-ester_cl"/>
</dbReference>
<feature type="domain" description="Alpha-2-macroglobulin" evidence="5">
    <location>
        <begin position="955"/>
        <end position="1043"/>
    </location>
</feature>
<dbReference type="Proteomes" id="UP000525298">
    <property type="component" value="Unassembled WGS sequence"/>
</dbReference>
<dbReference type="InterPro" id="IPR008930">
    <property type="entry name" value="Terpenoid_cyclase/PrenylTrfase"/>
</dbReference>
<dbReference type="InterPro" id="IPR051802">
    <property type="entry name" value="YfhM-like"/>
</dbReference>
<keyword evidence="2 3" id="KW-0732">Signal</keyword>
<dbReference type="Pfam" id="PF21142">
    <property type="entry name" value="A2M_bMG2"/>
    <property type="match status" value="1"/>
</dbReference>
<reference evidence="6 7" key="1">
    <citation type="submission" date="2020-07" db="EMBL/GenBank/DDBJ databases">
        <title>Genomic Encyclopedia of Type Strains, Phase IV (KMG-IV): sequencing the most valuable type-strain genomes for metagenomic binning, comparative biology and taxonomic classification.</title>
        <authorList>
            <person name="Goeker M."/>
        </authorList>
    </citation>
    <scope>NUCLEOTIDE SEQUENCE [LARGE SCALE GENOMIC DNA]</scope>
    <source>
        <strain evidence="6 7">DSM 17721</strain>
    </source>
</reference>
<dbReference type="SMART" id="SM01360">
    <property type="entry name" value="A2M"/>
    <property type="match status" value="1"/>
</dbReference>
<evidence type="ECO:0000259" key="4">
    <source>
        <dbReference type="SMART" id="SM01359"/>
    </source>
</evidence>
<dbReference type="InterPro" id="IPR049120">
    <property type="entry name" value="A2M_bMG2"/>
</dbReference>
<sequence>MTSSPVLRRLLRILLLIGVIFCQPLWAADFDGDNVHTEDEQQINTRLSRQHYQGQKMKVSSVAEETWENGAALVVRVTVPVDDRADWRRYLTVKRADRIEPSDHWVRSKDGLAVIYPFVDPGKVYKIKIKPGLPAVNGKAVVRPGQHSVETRRIKPAASFAGDGHVLSTGLRRALPVTTFNIDEVDLDLFRIAPEKIGTWSHFTDSQRHRFYHLNNFSENNTLVHSARFPIEHRQNQRTTTNLDLSDIEALEEPGAYLAVLRVPGQYENNLETCFFTVSDIGLQIRKNDRRMHVYTHSIQSGESINGVTLSLYNDSELIARQVVDEKGESVFDAFHRQGQTLVARSGEQITVLRYDRNPLDLSGYDNALTRHAPHQVFAWSPRNLYRPGESVNIHALLKDYDGRAVDPVPLQMRLLDATGSRIITKMVNRDDSGRYDFRHTLGESAKTGTWRLAFNIPGNDRVLSEYKFSVEDFLPERMELTLFDGDSTSHRHVAERSAIIIPVQGDYLYGAPASGNKLDGFAVAEIDRHPFAQWKTYFFGLEDEPIPNPRQDIPETRLDGSGAAEVEVPVSNWTGVQSPLVLTASISLYESGGRPVTRSTTVTNILTEELVGIEPQFKDRPDNNSRAGFKAVLTNARGEMLAGKGYQVRLIREDRNYYWTYSDSNGWRWHFDPLDYEVYSVKLDFDGNVPTGFNMPVEWGNYRVEIVDNRNKLVNRFGFSTRWSGWSSTSSDSLKPDQVLITFRDDRYQAGDDARVKLVPPVDGRAMITVESNDGVLWRDQIEVSAKGTELTFPIRAGWNRHDLYLTATILIPGDMTHSVAPKRAFGFTHLPIERTDARLDLSIEAPERIQPRRPVEVELRLNDKEIPAGPVWVSVAAVDVGVLNITRFKTPDPVGYLFGARRYDYQFYDIYGRIIENAGYDYSAQRFGGGFKQSEAELTRGGDKPDNVVKIVSLESEPVQFDADGRARLTLDVPDFNGRLRWMAVAWSAGSYASAEDETQVADPVVTQLSRPRFLALGDESRLTLDISNQSGKSQNLDVDFKVNGALESNSWTQSLELSDGAKETLTFPVKATGLGSAPIKAHIRTGDGTVDLTKNWSLGTRSAYPSVTRKEQAVLDKGETWSPGLKIDDLVADTVNARLVVSPRPPIDISSHFDALLRYPYGCTEQSTSSGFPWALMSPEAAEHFGLRSRIEKQFEQPYTDRFRREQLEVAVDRVLRRQNATGGFGSWSNDGTEVNWLTVYVADFLTAARDAGAQVPNESLNLTLDRLDAYLRGQANVSAQWSTDNNYSEFAARAYAAYVMASSNRAGLAHLRRLYEQADDVEDRSGLPWAQLGYALQHAGDQALADKAFARAITTEYQAGYYGYYGSALRDSALVYALLARVGRAEDQQLLDLFEKVRERRWLSTQERNALFRAAVAGAGKEEIATRARLTTSGFEQLIDQEDAFKTLINAAEFSSLKSVESLSGTLYISLELVGEQKTAPEPVSNEMSIDRNFFDSEGRPLTLDSLESGDLVIVGLEARSKRSIPDGLVVDLLPAGLELENQNLDNASVDLSKLTLGGESIADWRQNKDILHVEYRDDRFVAAVELDEHRVTRLYYLARAVTPGEYQVPPPYIEDMYRPYYHAVGATPARLVIKP</sequence>
<gene>
    <name evidence="6" type="ORF">HNR65_000379</name>
</gene>
<dbReference type="Pfam" id="PF00207">
    <property type="entry name" value="A2M"/>
    <property type="match status" value="1"/>
</dbReference>
<dbReference type="InterPro" id="IPR013783">
    <property type="entry name" value="Ig-like_fold"/>
</dbReference>
<evidence type="ECO:0000313" key="6">
    <source>
        <dbReference type="EMBL" id="MBA2880072.1"/>
    </source>
</evidence>
<dbReference type="Gene3D" id="1.50.10.20">
    <property type="match status" value="1"/>
</dbReference>
<name>A0A7W0C6K4_9BACT</name>
<dbReference type="InterPro" id="IPR021868">
    <property type="entry name" value="Alpha_2_Macroglob_MG3"/>
</dbReference>
<evidence type="ECO:0000256" key="2">
    <source>
        <dbReference type="ARBA" id="ARBA00022729"/>
    </source>
</evidence>
<proteinExistence type="inferred from homology"/>
<evidence type="ECO:0008006" key="8">
    <source>
        <dbReference type="Google" id="ProtNLM"/>
    </source>
</evidence>
<dbReference type="GO" id="GO:0004866">
    <property type="term" value="F:endopeptidase inhibitor activity"/>
    <property type="evidence" value="ECO:0007669"/>
    <property type="project" value="InterPro"/>
</dbReference>
<dbReference type="InterPro" id="IPR041203">
    <property type="entry name" value="Bact_A2M_MG5"/>
</dbReference>
<dbReference type="Pfam" id="PF17972">
    <property type="entry name" value="bMG5"/>
    <property type="match status" value="1"/>
</dbReference>
<dbReference type="Gene3D" id="2.60.40.1930">
    <property type="match status" value="1"/>
</dbReference>
<dbReference type="EMBL" id="JACDUS010000001">
    <property type="protein sequence ID" value="MBA2880072.1"/>
    <property type="molecule type" value="Genomic_DNA"/>
</dbReference>
<feature type="signal peptide" evidence="3">
    <location>
        <begin position="1"/>
        <end position="27"/>
    </location>
</feature>
<dbReference type="PANTHER" id="PTHR40094">
    <property type="entry name" value="ALPHA-2-MACROGLOBULIN HOMOLOG"/>
    <property type="match status" value="1"/>
</dbReference>
<dbReference type="SUPFAM" id="SSF48239">
    <property type="entry name" value="Terpenoid cyclases/Protein prenyltransferases"/>
    <property type="match status" value="1"/>
</dbReference>
<comment type="similarity">
    <text evidence="1">Belongs to the protease inhibitor I39 (alpha-2-macroglobulin) family. Bacterial alpha-2-macroglobulin subfamily.</text>
</comment>
<protein>
    <recommendedName>
        <fullName evidence="8">Alpha-2-macroglobulin</fullName>
    </recommendedName>
</protein>
<accession>A0A7W0C6K4</accession>
<dbReference type="InterPro" id="IPR002890">
    <property type="entry name" value="MG2"/>
</dbReference>
<dbReference type="Pfam" id="PF11974">
    <property type="entry name" value="bMG3"/>
    <property type="match status" value="1"/>
</dbReference>
<dbReference type="SMART" id="SM01419">
    <property type="entry name" value="Thiol-ester_cl"/>
    <property type="match status" value="1"/>
</dbReference>
<dbReference type="Pfam" id="PF01835">
    <property type="entry name" value="MG2"/>
    <property type="match status" value="1"/>
</dbReference>